<dbReference type="PANTHER" id="PTHR46268:SF6">
    <property type="entry name" value="UNIVERSAL STRESS PROTEIN UP12"/>
    <property type="match status" value="1"/>
</dbReference>
<evidence type="ECO:0000313" key="4">
    <source>
        <dbReference type="Proteomes" id="UP000004567"/>
    </source>
</evidence>
<evidence type="ECO:0000313" key="3">
    <source>
        <dbReference type="EMBL" id="EHS85396.1"/>
    </source>
</evidence>
<dbReference type="InterPro" id="IPR014729">
    <property type="entry name" value="Rossmann-like_a/b/a_fold"/>
</dbReference>
<name>H4GKG1_9LACO</name>
<evidence type="ECO:0000259" key="2">
    <source>
        <dbReference type="Pfam" id="PF00582"/>
    </source>
</evidence>
<dbReference type="Gene3D" id="3.40.50.620">
    <property type="entry name" value="HUPs"/>
    <property type="match status" value="1"/>
</dbReference>
<dbReference type="PATRIC" id="fig|1144300.3.peg.1480"/>
<reference evidence="3 4" key="1">
    <citation type="journal article" date="2013" name="Genome Announc.">
        <title>Genome Sequence of Lactobacillus gastricus PS3, a Strain Isolated from Human Milk.</title>
        <authorList>
            <person name="Martin V."/>
            <person name="Cardenas N."/>
            <person name="Jimenez E."/>
            <person name="Maldonado A."/>
            <person name="Rodriguez J.M."/>
            <person name="Fernandez L."/>
        </authorList>
    </citation>
    <scope>NUCLEOTIDE SEQUENCE [LARGE SCALE GENOMIC DNA]</scope>
    <source>
        <strain evidence="3 4">PS3</strain>
    </source>
</reference>
<dbReference type="InterPro" id="IPR006015">
    <property type="entry name" value="Universal_stress_UspA"/>
</dbReference>
<gene>
    <name evidence="3" type="ORF">PS3_13380</name>
</gene>
<comment type="similarity">
    <text evidence="1">Belongs to the universal stress protein A family.</text>
</comment>
<dbReference type="SUPFAM" id="SSF52402">
    <property type="entry name" value="Adenine nucleotide alpha hydrolases-like"/>
    <property type="match status" value="1"/>
</dbReference>
<organism evidence="3 4">
    <name type="scientific">Limosilactobacillus gastricus PS3</name>
    <dbReference type="NCBI Taxonomy" id="1144300"/>
    <lineage>
        <taxon>Bacteria</taxon>
        <taxon>Bacillati</taxon>
        <taxon>Bacillota</taxon>
        <taxon>Bacilli</taxon>
        <taxon>Lactobacillales</taxon>
        <taxon>Lactobacillaceae</taxon>
        <taxon>Limosilactobacillus</taxon>
    </lineage>
</organism>
<dbReference type="Pfam" id="PF00582">
    <property type="entry name" value="Usp"/>
    <property type="match status" value="1"/>
</dbReference>
<dbReference type="Proteomes" id="UP000004567">
    <property type="component" value="Unassembled WGS sequence"/>
</dbReference>
<proteinExistence type="inferred from homology"/>
<dbReference type="STRING" id="1144300.PS3_13380"/>
<dbReference type="CDD" id="cd00293">
    <property type="entry name" value="USP-like"/>
    <property type="match status" value="1"/>
</dbReference>
<dbReference type="InterPro" id="IPR006016">
    <property type="entry name" value="UspA"/>
</dbReference>
<comment type="caution">
    <text evidence="3">The sequence shown here is derived from an EMBL/GenBank/DDBJ whole genome shotgun (WGS) entry which is preliminary data.</text>
</comment>
<accession>H4GKG1</accession>
<feature type="domain" description="UspA" evidence="2">
    <location>
        <begin position="17"/>
        <end position="158"/>
    </location>
</feature>
<protein>
    <submittedName>
        <fullName evidence="3">UspA domain-containing protein</fullName>
    </submittedName>
</protein>
<sequence length="163" mass="18146">MKQAERRFIMEIKPKTFHKILVGVDNAPDALAAFDYAVDKAKRDGSELGIVSVYETHNVNVFQILDKDYVIDSREKLEEQVQEYVQAAIDYGVDPKKITLIVDQGDHPAERICNHVIPEFTPDLLVIGSIGKTGSRKAIGSQASYIVENSGVSVTVIRTDQQN</sequence>
<dbReference type="PRINTS" id="PR01438">
    <property type="entry name" value="UNVRSLSTRESS"/>
</dbReference>
<dbReference type="PANTHER" id="PTHR46268">
    <property type="entry name" value="STRESS RESPONSE PROTEIN NHAX"/>
    <property type="match status" value="1"/>
</dbReference>
<dbReference type="EMBL" id="AICN01000066">
    <property type="protein sequence ID" value="EHS85396.1"/>
    <property type="molecule type" value="Genomic_DNA"/>
</dbReference>
<dbReference type="AlphaFoldDB" id="H4GKG1"/>
<evidence type="ECO:0000256" key="1">
    <source>
        <dbReference type="ARBA" id="ARBA00008791"/>
    </source>
</evidence>